<dbReference type="Gene3D" id="1.10.260.40">
    <property type="entry name" value="lambda repressor-like DNA-binding domains"/>
    <property type="match status" value="1"/>
</dbReference>
<dbReference type="Proteomes" id="UP000681594">
    <property type="component" value="Unassembled WGS sequence"/>
</dbReference>
<evidence type="ECO:0000313" key="2">
    <source>
        <dbReference type="Proteomes" id="UP000681594"/>
    </source>
</evidence>
<gene>
    <name evidence="1" type="ORF">J8J14_18125</name>
</gene>
<keyword evidence="2" id="KW-1185">Reference proteome</keyword>
<reference evidence="1 2" key="1">
    <citation type="submission" date="2021-03" db="EMBL/GenBank/DDBJ databases">
        <authorList>
            <person name="So Y."/>
        </authorList>
    </citation>
    <scope>NUCLEOTIDE SEQUENCE [LARGE SCALE GENOMIC DNA]</scope>
    <source>
        <strain evidence="1 2">SSH11</strain>
    </source>
</reference>
<dbReference type="EMBL" id="JAGIZB010000020">
    <property type="protein sequence ID" value="MBP0446697.1"/>
    <property type="molecule type" value="Genomic_DNA"/>
</dbReference>
<dbReference type="RefSeq" id="WP_209380967.1">
    <property type="nucleotide sequence ID" value="NZ_JAGIZB010000020.1"/>
</dbReference>
<evidence type="ECO:0000313" key="1">
    <source>
        <dbReference type="EMBL" id="MBP0446697.1"/>
    </source>
</evidence>
<comment type="caution">
    <text evidence="1">The sequence shown here is derived from an EMBL/GenBank/DDBJ whole genome shotgun (WGS) entry which is preliminary data.</text>
</comment>
<organism evidence="1 2">
    <name type="scientific">Pararoseomonas baculiformis</name>
    <dbReference type="NCBI Taxonomy" id="2820812"/>
    <lineage>
        <taxon>Bacteria</taxon>
        <taxon>Pseudomonadati</taxon>
        <taxon>Pseudomonadota</taxon>
        <taxon>Alphaproteobacteria</taxon>
        <taxon>Acetobacterales</taxon>
        <taxon>Acetobacteraceae</taxon>
        <taxon>Pararoseomonas</taxon>
    </lineage>
</organism>
<accession>A0ABS4AI52</accession>
<sequence length="77" mass="8537">MTPEQCKAARELLGWHAERLGIMAGASYHTVRDFERQARRTLPRTIDAIRAALEAAGVEFISDGSDKPGVRLRKASE</sequence>
<proteinExistence type="predicted"/>
<protein>
    <submittedName>
        <fullName evidence="1">Transcriptional regulator</fullName>
    </submittedName>
</protein>
<name>A0ABS4AI52_9PROT</name>
<dbReference type="InterPro" id="IPR010982">
    <property type="entry name" value="Lambda_DNA-bd_dom_sf"/>
</dbReference>